<reference evidence="1 2" key="1">
    <citation type="submission" date="2017-03" db="EMBL/GenBank/DDBJ databases">
        <title>Whole genome sequences of fourteen strains of Bradyrhizobium canariense and one strain of Bradyrhizobium japonicum isolated from Lupinus (Papilionoideae: Genisteae) species in Algeria.</title>
        <authorList>
            <person name="Crovadore J."/>
            <person name="Chekireb D."/>
            <person name="Brachmann A."/>
            <person name="Chablais R."/>
            <person name="Cochard B."/>
            <person name="Lefort F."/>
        </authorList>
    </citation>
    <scope>NUCLEOTIDE SEQUENCE [LARGE SCALE GENOMIC DNA]</scope>
    <source>
        <strain evidence="1 2">UBMAN05</strain>
    </source>
</reference>
<dbReference type="Proteomes" id="UP000193884">
    <property type="component" value="Unassembled WGS sequence"/>
</dbReference>
<proteinExistence type="predicted"/>
<gene>
    <name evidence="1" type="ORF">BST63_24445</name>
</gene>
<protein>
    <submittedName>
        <fullName evidence="1">Uncharacterized protein</fullName>
    </submittedName>
</protein>
<organism evidence="1 2">
    <name type="scientific">Bradyrhizobium canariense</name>
    <dbReference type="NCBI Taxonomy" id="255045"/>
    <lineage>
        <taxon>Bacteria</taxon>
        <taxon>Pseudomonadati</taxon>
        <taxon>Pseudomonadota</taxon>
        <taxon>Alphaproteobacteria</taxon>
        <taxon>Hyphomicrobiales</taxon>
        <taxon>Nitrobacteraceae</taxon>
        <taxon>Bradyrhizobium</taxon>
    </lineage>
</organism>
<name>A0ABX3WY11_9BRAD</name>
<comment type="caution">
    <text evidence="1">The sequence shown here is derived from an EMBL/GenBank/DDBJ whole genome shotgun (WGS) entry which is preliminary data.</text>
</comment>
<evidence type="ECO:0000313" key="2">
    <source>
        <dbReference type="Proteomes" id="UP000193884"/>
    </source>
</evidence>
<accession>A0ABX3WY11</accession>
<sequence length="89" mass="10003">MGADDSLPDDVTTLQAMLRLPTQWLTERKSARMAGWLAVPLWRLHMHFADLTLFKVSAAAGLMDTEIRCFMKPEVGHGAWPSRQCPACF</sequence>
<evidence type="ECO:0000313" key="1">
    <source>
        <dbReference type="EMBL" id="OSJ25059.1"/>
    </source>
</evidence>
<dbReference type="EMBL" id="NAFK01000170">
    <property type="protein sequence ID" value="OSJ25059.1"/>
    <property type="molecule type" value="Genomic_DNA"/>
</dbReference>
<keyword evidence="2" id="KW-1185">Reference proteome</keyword>